<protein>
    <submittedName>
        <fullName evidence="2">Uncharacterized protein</fullName>
    </submittedName>
</protein>
<dbReference type="Proteomes" id="UP000472727">
    <property type="component" value="Unassembled WGS sequence"/>
</dbReference>
<sequence length="141" mass="15837">MFFPVQTFCLDADTPRLRQPTNRLFSFGLGFYLAKAKNPLVVCSLYGLCAWQLKPATGSPMPNCRGTYPHWSKFLVALQIKGKKSALHHQCQTELAPDDTKPAPAPPSIPFSFPSFPLFTYHQPSFFSRSVIHLFTKDSTV</sequence>
<accession>A0A7C8UXT2</accession>
<proteinExistence type="predicted"/>
<gene>
    <name evidence="2" type="ORF">TWF106_010551</name>
    <name evidence="1" type="ORF">TWF679_005014</name>
</gene>
<evidence type="ECO:0000313" key="3">
    <source>
        <dbReference type="Proteomes" id="UP000472727"/>
    </source>
</evidence>
<evidence type="ECO:0000313" key="2">
    <source>
        <dbReference type="EMBL" id="KAF3227063.1"/>
    </source>
</evidence>
<reference evidence="2 3" key="1">
    <citation type="submission" date="2019-06" db="EMBL/GenBank/DDBJ databases">
        <authorList>
            <person name="Palmer J.M."/>
        </authorList>
    </citation>
    <scope>NUCLEOTIDE SEQUENCE [LARGE SCALE GENOMIC DNA]</scope>
    <source>
        <strain evidence="2 3">TWF106</strain>
        <strain evidence="1">TWF679</strain>
    </source>
</reference>
<dbReference type="Proteomes" id="UP000614610">
    <property type="component" value="Unassembled WGS sequence"/>
</dbReference>
<dbReference type="EMBL" id="WIWT01000023">
    <property type="protein sequence ID" value="KAF3214148.1"/>
    <property type="molecule type" value="Genomic_DNA"/>
</dbReference>
<evidence type="ECO:0000313" key="1">
    <source>
        <dbReference type="EMBL" id="KAF3214148.1"/>
    </source>
</evidence>
<dbReference type="AlphaFoldDB" id="A0A7C8UXT2"/>
<organism evidence="2 3">
    <name type="scientific">Orbilia oligospora</name>
    <name type="common">Nematode-trapping fungus</name>
    <name type="synonym">Arthrobotrys oligospora</name>
    <dbReference type="NCBI Taxonomy" id="2813651"/>
    <lineage>
        <taxon>Eukaryota</taxon>
        <taxon>Fungi</taxon>
        <taxon>Dikarya</taxon>
        <taxon>Ascomycota</taxon>
        <taxon>Pezizomycotina</taxon>
        <taxon>Orbiliomycetes</taxon>
        <taxon>Orbiliales</taxon>
        <taxon>Orbiliaceae</taxon>
        <taxon>Orbilia</taxon>
    </lineage>
</organism>
<dbReference type="EMBL" id="WIWS01000008">
    <property type="protein sequence ID" value="KAF3227063.1"/>
    <property type="molecule type" value="Genomic_DNA"/>
</dbReference>
<name>A0A7C8UXT2_ORBOL</name>
<comment type="caution">
    <text evidence="2">The sequence shown here is derived from an EMBL/GenBank/DDBJ whole genome shotgun (WGS) entry which is preliminary data.</text>
</comment>